<dbReference type="GO" id="GO:0010073">
    <property type="term" value="P:meristem maintenance"/>
    <property type="evidence" value="ECO:0007669"/>
    <property type="project" value="InterPro"/>
</dbReference>
<dbReference type="EMBL" id="CAMGYJ010000004">
    <property type="protein sequence ID" value="CAI0403734.1"/>
    <property type="molecule type" value="Genomic_DNA"/>
</dbReference>
<evidence type="ECO:0000259" key="1">
    <source>
        <dbReference type="Pfam" id="PF10536"/>
    </source>
</evidence>
<sequence length="202" mass="22940">MDNNLFTATVERWRKETYTFHHLEGEMTITLKDVDMLTELPINGDAIIECSQKPLNGWCQFISEHLGINIPKEAPQGRHVPPLHKSMLSIHWLVRNAGSLHEDATDARNREVCSHILDLFGWRIFVSEKIWGKYALYVGPSTFRRLERDWEKILGICLFCNDICGALQVYGPDGWCHVHPPTMGLGAPSNVCSNVPCRELGS</sequence>
<comment type="caution">
    <text evidence="2">The sequence shown here is derived from an EMBL/GenBank/DDBJ whole genome shotgun (WGS) entry which is preliminary data.</text>
</comment>
<evidence type="ECO:0000313" key="2">
    <source>
        <dbReference type="EMBL" id="CAI0403734.1"/>
    </source>
</evidence>
<dbReference type="Pfam" id="PF10536">
    <property type="entry name" value="PMD"/>
    <property type="match status" value="1"/>
</dbReference>
<dbReference type="Proteomes" id="UP001154282">
    <property type="component" value="Unassembled WGS sequence"/>
</dbReference>
<dbReference type="AlphaFoldDB" id="A0AAV0J1R1"/>
<evidence type="ECO:0000313" key="3">
    <source>
        <dbReference type="Proteomes" id="UP001154282"/>
    </source>
</evidence>
<dbReference type="InterPro" id="IPR019557">
    <property type="entry name" value="AminoTfrase-like_pln_mobile"/>
</dbReference>
<name>A0AAV0J1R1_9ROSI</name>
<dbReference type="InterPro" id="IPR044824">
    <property type="entry name" value="MAIN-like"/>
</dbReference>
<dbReference type="PANTHER" id="PTHR46033:SF1">
    <property type="entry name" value="PROTEIN MAIN-LIKE 2"/>
    <property type="match status" value="1"/>
</dbReference>
<protein>
    <recommendedName>
        <fullName evidence="1">Aminotransferase-like plant mobile domain-containing protein</fullName>
    </recommendedName>
</protein>
<reference evidence="2" key="1">
    <citation type="submission" date="2022-08" db="EMBL/GenBank/DDBJ databases">
        <authorList>
            <person name="Gutierrez-Valencia J."/>
        </authorList>
    </citation>
    <scope>NUCLEOTIDE SEQUENCE</scope>
</reference>
<feature type="domain" description="Aminotransferase-like plant mobile" evidence="1">
    <location>
        <begin position="1"/>
        <end position="98"/>
    </location>
</feature>
<organism evidence="2 3">
    <name type="scientific">Linum tenue</name>
    <dbReference type="NCBI Taxonomy" id="586396"/>
    <lineage>
        <taxon>Eukaryota</taxon>
        <taxon>Viridiplantae</taxon>
        <taxon>Streptophyta</taxon>
        <taxon>Embryophyta</taxon>
        <taxon>Tracheophyta</taxon>
        <taxon>Spermatophyta</taxon>
        <taxon>Magnoliopsida</taxon>
        <taxon>eudicotyledons</taxon>
        <taxon>Gunneridae</taxon>
        <taxon>Pentapetalae</taxon>
        <taxon>rosids</taxon>
        <taxon>fabids</taxon>
        <taxon>Malpighiales</taxon>
        <taxon>Linaceae</taxon>
        <taxon>Linum</taxon>
    </lineage>
</organism>
<dbReference type="PANTHER" id="PTHR46033">
    <property type="entry name" value="PROTEIN MAIN-LIKE 2"/>
    <property type="match status" value="1"/>
</dbReference>
<gene>
    <name evidence="2" type="ORF">LITE_LOCUS12186</name>
</gene>
<proteinExistence type="predicted"/>
<accession>A0AAV0J1R1</accession>
<keyword evidence="3" id="KW-1185">Reference proteome</keyword>